<name>A0A6H9WMV9_9MICO</name>
<protein>
    <recommendedName>
        <fullName evidence="2">aminodeoxychorismate synthase</fullName>
        <ecNumber evidence="2">2.6.1.85</ecNumber>
    </recommendedName>
</protein>
<feature type="region of interest" description="Disordered" evidence="5">
    <location>
        <begin position="1"/>
        <end position="28"/>
    </location>
</feature>
<dbReference type="PANTHER" id="PTHR11236">
    <property type="entry name" value="AMINOBENZOATE/ANTHRANILATE SYNTHASE"/>
    <property type="match status" value="1"/>
</dbReference>
<dbReference type="Pfam" id="PF00425">
    <property type="entry name" value="Chorismate_bind"/>
    <property type="match status" value="1"/>
</dbReference>
<evidence type="ECO:0000313" key="10">
    <source>
        <dbReference type="Proteomes" id="UP000431744"/>
    </source>
</evidence>
<evidence type="ECO:0000256" key="5">
    <source>
        <dbReference type="SAM" id="MobiDB-lite"/>
    </source>
</evidence>
<gene>
    <name evidence="9" type="ORF">F8O04_10185</name>
</gene>
<feature type="domain" description="Glutamine amidotransferase" evidence="6">
    <location>
        <begin position="44"/>
        <end position="239"/>
    </location>
</feature>
<dbReference type="InterPro" id="IPR029062">
    <property type="entry name" value="Class_I_gatase-like"/>
</dbReference>
<dbReference type="GO" id="GO:0046820">
    <property type="term" value="F:4-amino-4-deoxychorismate synthase activity"/>
    <property type="evidence" value="ECO:0007669"/>
    <property type="project" value="UniProtKB-EC"/>
</dbReference>
<evidence type="ECO:0000256" key="2">
    <source>
        <dbReference type="ARBA" id="ARBA00013139"/>
    </source>
</evidence>
<evidence type="ECO:0000256" key="3">
    <source>
        <dbReference type="ARBA" id="ARBA00022679"/>
    </source>
</evidence>
<evidence type="ECO:0000259" key="6">
    <source>
        <dbReference type="Pfam" id="PF00117"/>
    </source>
</evidence>
<dbReference type="PROSITE" id="PS51273">
    <property type="entry name" value="GATASE_TYPE_1"/>
    <property type="match status" value="1"/>
</dbReference>
<dbReference type="PRINTS" id="PR00097">
    <property type="entry name" value="ANTSNTHASEII"/>
</dbReference>
<keyword evidence="10" id="KW-1185">Reference proteome</keyword>
<dbReference type="Gene3D" id="3.40.50.880">
    <property type="match status" value="1"/>
</dbReference>
<dbReference type="CDD" id="cd01743">
    <property type="entry name" value="GATase1_Anthranilate_Synthase"/>
    <property type="match status" value="1"/>
</dbReference>
<dbReference type="InterPro" id="IPR017926">
    <property type="entry name" value="GATASE"/>
</dbReference>
<evidence type="ECO:0000256" key="1">
    <source>
        <dbReference type="ARBA" id="ARBA00005970"/>
    </source>
</evidence>
<evidence type="ECO:0000259" key="7">
    <source>
        <dbReference type="Pfam" id="PF00425"/>
    </source>
</evidence>
<dbReference type="Gene3D" id="3.60.120.10">
    <property type="entry name" value="Anthranilate synthase"/>
    <property type="match status" value="1"/>
</dbReference>
<dbReference type="EMBL" id="WBJY01000002">
    <property type="protein sequence ID" value="KAB1648088.1"/>
    <property type="molecule type" value="Genomic_DNA"/>
</dbReference>
<dbReference type="GO" id="GO:0005737">
    <property type="term" value="C:cytoplasm"/>
    <property type="evidence" value="ECO:0007669"/>
    <property type="project" value="TreeGrafter"/>
</dbReference>
<dbReference type="Proteomes" id="UP000431744">
    <property type="component" value="Unassembled WGS sequence"/>
</dbReference>
<dbReference type="AlphaFoldDB" id="A0A6H9WMV9"/>
<feature type="domain" description="Chorismate-utilising enzyme C-terminal" evidence="7">
    <location>
        <begin position="543"/>
        <end position="802"/>
    </location>
</feature>
<dbReference type="InterPro" id="IPR015890">
    <property type="entry name" value="Chorismate_C"/>
</dbReference>
<dbReference type="Pfam" id="PF00117">
    <property type="entry name" value="GATase"/>
    <property type="match status" value="1"/>
</dbReference>
<evidence type="ECO:0000313" key="9">
    <source>
        <dbReference type="EMBL" id="KAB1648088.1"/>
    </source>
</evidence>
<keyword evidence="4" id="KW-0315">Glutamine amidotransferase</keyword>
<dbReference type="SUPFAM" id="SSF52317">
    <property type="entry name" value="Class I glutamine amidotransferase-like"/>
    <property type="match status" value="1"/>
</dbReference>
<dbReference type="InterPro" id="IPR019999">
    <property type="entry name" value="Anth_synth_I-like"/>
</dbReference>
<dbReference type="Pfam" id="PF04715">
    <property type="entry name" value="Anth_synt_I_N"/>
    <property type="match status" value="1"/>
</dbReference>
<keyword evidence="3" id="KW-0808">Transferase</keyword>
<dbReference type="GO" id="GO:0000162">
    <property type="term" value="P:L-tryptophan biosynthetic process"/>
    <property type="evidence" value="ECO:0007669"/>
    <property type="project" value="TreeGrafter"/>
</dbReference>
<comment type="caution">
    <text evidence="9">The sequence shown here is derived from an EMBL/GenBank/DDBJ whole genome shotgun (WGS) entry which is preliminary data.</text>
</comment>
<evidence type="ECO:0000256" key="4">
    <source>
        <dbReference type="ARBA" id="ARBA00022962"/>
    </source>
</evidence>
<dbReference type="EC" id="2.6.1.85" evidence="2"/>
<dbReference type="SUPFAM" id="SSF56322">
    <property type="entry name" value="ADC synthase"/>
    <property type="match status" value="1"/>
</dbReference>
<comment type="similarity">
    <text evidence="1">In the C-terminal section; belongs to the anthranilate synthase component I family.</text>
</comment>
<reference evidence="9 10" key="1">
    <citation type="submission" date="2019-09" db="EMBL/GenBank/DDBJ databases">
        <title>Phylogeny of genus Pseudoclavibacter and closely related genus.</title>
        <authorList>
            <person name="Li Y."/>
        </authorList>
    </citation>
    <scope>NUCLEOTIDE SEQUENCE [LARGE SCALE GENOMIC DNA]</scope>
    <source>
        <strain evidence="9 10">EGI 60007</strain>
    </source>
</reference>
<dbReference type="GO" id="GO:0008153">
    <property type="term" value="P:4-aminobenzoate biosynthetic process"/>
    <property type="evidence" value="ECO:0007669"/>
    <property type="project" value="TreeGrafter"/>
</dbReference>
<dbReference type="InterPro" id="IPR006221">
    <property type="entry name" value="TrpG/PapA_dom"/>
</dbReference>
<evidence type="ECO:0000259" key="8">
    <source>
        <dbReference type="Pfam" id="PF04715"/>
    </source>
</evidence>
<sequence length="815" mass="86565">MVRQRPPRHHSGRLGRRQFPHPRRGPATRVAGCSRRLVAATVIVVLDNRDSYTYNLVQRLRERTDLEVRVVSADAGDEALRLLAADEVSGVVISPGPGHPDRAGDFAASGALIDAVLRRAGDNTPTPLLGVCLGHQGLARRFGYEVVPAPEPRHGWLSPLRHEGAGLFEGIPADTRVTRYHSLAIVPGPTPSPLLRVTARSEDAVIQAFEIESTPWFGVQFHPESIASADGSRVLANFIAVVERFARQRPGSVQPTLEATPRERTVPVAVPRPAAAGPPGAVGGPSAEPATLHVRTQRLGLEGFGITARAAARAIVRNVLTRGRGSFWLESALVDGDDSRWSVLGDASDVVGDGNAYVLRFRLDEPVTGAARHGGSAVTGTIVRDSWSSGSAMSEPRRVAFACDDPFAWLEGRFAATRIDGGEDLPFRGGHIGYFGYELGLRELGVAADGASTPDACWVRPSRYVVIDHRENTLTVCVAGADTSVADAALQSEARRVSDALRAAAGAPGVAEPDGRSRASADTAGMTGGAGEPVVDGSWRDDRAAYAAKIEACQRALRAGDSYELCLTTAFEVDAAMRIDALELFEDLAHRHPAPYAALVEFDDGGEPVAIVSASPERYLRGRDGRYETKPIKGTAARSDDPDDDRRAAASLATDPKTYAENLMIVDLLRNDLGRVCRPGSIEVPALMRVESYASLHQLVSTVRGVAEPGVTSLDVTRALFPGGSMTGAPKQRSVEILAELEGRPRGVYSGALGWLSADGQTELSIVIRTAVFAGGRWTIGAGGAIVLASEAGAETDEVELKALALRRAMARVAT</sequence>
<dbReference type="NCBIfam" id="TIGR00566">
    <property type="entry name" value="trpG_papA"/>
    <property type="match status" value="1"/>
</dbReference>
<dbReference type="InterPro" id="IPR006805">
    <property type="entry name" value="Anth_synth_I_N"/>
</dbReference>
<dbReference type="PANTHER" id="PTHR11236:SF18">
    <property type="entry name" value="AMINODEOXYCHORISMATE SYNTHASE"/>
    <property type="match status" value="1"/>
</dbReference>
<feature type="domain" description="Anthranilate synthase component I N-terminal" evidence="8">
    <location>
        <begin position="323"/>
        <end position="476"/>
    </location>
</feature>
<dbReference type="InterPro" id="IPR005801">
    <property type="entry name" value="ADC_synthase"/>
</dbReference>
<proteinExistence type="inferred from homology"/>
<dbReference type="PRINTS" id="PR00096">
    <property type="entry name" value="GATASE"/>
</dbReference>
<organism evidence="9 10">
    <name type="scientific">Pseudoclavibacter endophyticus</name>
    <dbReference type="NCBI Taxonomy" id="1778590"/>
    <lineage>
        <taxon>Bacteria</taxon>
        <taxon>Bacillati</taxon>
        <taxon>Actinomycetota</taxon>
        <taxon>Actinomycetes</taxon>
        <taxon>Micrococcales</taxon>
        <taxon>Microbacteriaceae</taxon>
        <taxon>Pseudoclavibacter</taxon>
    </lineage>
</organism>
<accession>A0A6H9WMV9</accession>
<feature type="compositionally biased region" description="Basic residues" evidence="5">
    <location>
        <begin position="1"/>
        <end position="26"/>
    </location>
</feature>
<feature type="region of interest" description="Disordered" evidence="5">
    <location>
        <begin position="505"/>
        <end position="534"/>
    </location>
</feature>
<dbReference type="OrthoDB" id="3518032at2"/>